<reference evidence="2" key="1">
    <citation type="submission" date="2025-08" db="UniProtKB">
        <authorList>
            <consortium name="RefSeq"/>
        </authorList>
    </citation>
    <scope>IDENTIFICATION</scope>
</reference>
<accession>A0AC54Z6U1</accession>
<evidence type="ECO:0000313" key="1">
    <source>
        <dbReference type="Proteomes" id="UP000694850"/>
    </source>
</evidence>
<keyword evidence="1" id="KW-1185">Reference proteome</keyword>
<organism evidence="1 2">
    <name type="scientific">Orycteropus afer afer</name>
    <dbReference type="NCBI Taxonomy" id="1230840"/>
    <lineage>
        <taxon>Eukaryota</taxon>
        <taxon>Metazoa</taxon>
        <taxon>Chordata</taxon>
        <taxon>Craniata</taxon>
        <taxon>Vertebrata</taxon>
        <taxon>Euteleostomi</taxon>
        <taxon>Mammalia</taxon>
        <taxon>Eutheria</taxon>
        <taxon>Afrotheria</taxon>
        <taxon>Tubulidentata</taxon>
        <taxon>Orycteropodidae</taxon>
        <taxon>Orycteropus</taxon>
    </lineage>
</organism>
<keyword evidence="2" id="KW-0812">Transmembrane</keyword>
<keyword evidence="2" id="KW-0472">Membrane</keyword>
<dbReference type="Proteomes" id="UP000694850">
    <property type="component" value="Unplaced"/>
</dbReference>
<sequence>MVMVVMKIMMLMMVVILVMMLMTMKVVMTVLAVSPTDLRAKPTSSSTAREGLGTGVRQVPTRCAAAGRLEEGSYAIHVGLLPKPRKLGLALEICTLDRVRIRAGPQSRRIQDLALGSPRDIGGHRAPDRTCGSPLAAQILQGAPAWGGGAPPARSCAPTSPECVVSGAWDAPSPQSVPELSSRAPEASAETAGGHCHSELDVTKPRIGPSRSRLLPPPAPASAMAPGMSGRGGAALLCLSVLFAYGGWYTVASAPVPLLTALGLSALSSASSRSHPASPSPPGPQASPVLPVSYRLSHTRLAFFLREARPPPPTVANGSLQRSEPFVVFQTKELPVLNVSLGPFSTSQVVARELLQPSSTLDIPERLTVNWKVRAFIVRARVPSSQPVAQVLFYVAGRDWDDFGITERLPCVRLHAFRDAREVKSSCRLSGGLATCLVRAELPLAWFGPPAPASPPTARRKSPDGLEPEAAGESQQAELYYTLHAPDASGGCGGARRGAGPGAGARAESPTQHPLLRIGSISLFRPPPGRALQEHRLDSNLMIRLPDRPLKPGEVLSILLYLAPNSSSPASPSVEHFTLRVKAKKGVTLLGTKSRSGQWHVTSELLTGAKHSTATVDVAWAQGTPPPPREGQGPLEILQLDFEMENFTSQSVKRRIMWHIDYRGHGALPDLERAVTELTVIQRDVQAILPLAMDTEIINTAILTGRTVAIPVKVIAIEVTGLVLDVSALVECESDNEDIIKVSSSCDYVFVSGKESRGSMNARVTFRYDILNASLEMTVWVPKLPLHIELSDARLSQVKGWRVPILPDRRLARESEDEDDEEEERRQSVSRGCTLQYQHATLQVFTQFHTTSSEGTDQVVTMLGPDWLVEVTDLVSEFMRVGDPRVAHMVDSSTLAGLEPGTTPFKVVSPLTEAVLGETLLTVTEEKVSITQLQAQVVASLALSLRPSPGSSHTILATTAAQQTLSFLKQEALLSLWLSYSDGTTAPLSLYSPRDYGLLVSSLDEHVATVTQDRAFPLVVAEAEGAGELLRAELTIAESCQKTKRKSVLATTPVGLRVHFGRDEEDPTYDYPGPSQPGPGGGEDEARGAGPPGTRVPPAEGPGRGTASSGIPPTEDFLPLPTGFLQMPRGLTDLEIGMYALLGVFCLAILVFLINCIVFVLRYRHKRIPPEGQTSMDHSHHWVFLGNGQPLRVQGELSPPPGNPLETVPACCHGDHHSSGSSQTSVQSQVHGRGDGSSGGSARDQAEDPASSPTSKRKRVKFTTFTTLPSEELAYDSVPAGEEDEEEEADLRWGCPDVASTTRPTPPPDLHNYMRRIKEIA</sequence>
<evidence type="ECO:0000313" key="2">
    <source>
        <dbReference type="RefSeq" id="XP_042636412.1"/>
    </source>
</evidence>
<gene>
    <name evidence="2" type="primary">TMEM132E</name>
</gene>
<name>A0AC54Z6U1_ORYAF</name>
<proteinExistence type="predicted"/>
<dbReference type="RefSeq" id="XP_042636412.1">
    <property type="nucleotide sequence ID" value="XM_042780478.1"/>
</dbReference>
<protein>
    <submittedName>
        <fullName evidence="2">Transmembrane protein 132E</fullName>
    </submittedName>
</protein>